<protein>
    <submittedName>
        <fullName evidence="2">Uncharacterized protein</fullName>
    </submittedName>
</protein>
<dbReference type="Proteomes" id="UP000623467">
    <property type="component" value="Unassembled WGS sequence"/>
</dbReference>
<feature type="region of interest" description="Disordered" evidence="1">
    <location>
        <begin position="29"/>
        <end position="53"/>
    </location>
</feature>
<proteinExistence type="predicted"/>
<sequence length="408" mass="45102">MQVPLRMPVPLSSSLPPYYLSSDSVLIPPTYSPEPTPGEECLSRPSFGRPLRTGEFKKTNGRITLTLKEQADNPPAPTYGPGDLVAGTIRIQGSGTVTEVVLKLSGRLDLATAHGGQPIELVKDSYTVWSDNMRFLCPASIPFSLIFPSTFKYGEQHWPLPPSVQITPPGRPFTYVRCIYTMSVVVSTALHPRFSLWRGEKTLSLPVNFRPTAYPPRPITPDTNLLPTVKTAPDEWYQVLCNIGHQLELKNIHCSLFIPSALIYGLSDSIPIHLQISGPATKLMQLVRPPSANSKTQSPVRVHLMRRISLFVRGERQCRNITIGEGVLSILPPPICYSEKCGPHEASIDWAGAVQCESTITVGTFDSGMLYVKDFIVVSIPAWSIEHKHQVQFVSDTWLNDPGPVDRV</sequence>
<reference evidence="2" key="1">
    <citation type="submission" date="2020-05" db="EMBL/GenBank/DDBJ databases">
        <title>Mycena genomes resolve the evolution of fungal bioluminescence.</title>
        <authorList>
            <person name="Tsai I.J."/>
        </authorList>
    </citation>
    <scope>NUCLEOTIDE SEQUENCE</scope>
    <source>
        <strain evidence="2">160909Yilan</strain>
    </source>
</reference>
<accession>A0A8H6XW88</accession>
<name>A0A8H6XW88_9AGAR</name>
<keyword evidence="3" id="KW-1185">Reference proteome</keyword>
<evidence type="ECO:0000256" key="1">
    <source>
        <dbReference type="SAM" id="MobiDB-lite"/>
    </source>
</evidence>
<organism evidence="2 3">
    <name type="scientific">Mycena sanguinolenta</name>
    <dbReference type="NCBI Taxonomy" id="230812"/>
    <lineage>
        <taxon>Eukaryota</taxon>
        <taxon>Fungi</taxon>
        <taxon>Dikarya</taxon>
        <taxon>Basidiomycota</taxon>
        <taxon>Agaricomycotina</taxon>
        <taxon>Agaricomycetes</taxon>
        <taxon>Agaricomycetidae</taxon>
        <taxon>Agaricales</taxon>
        <taxon>Marasmiineae</taxon>
        <taxon>Mycenaceae</taxon>
        <taxon>Mycena</taxon>
    </lineage>
</organism>
<dbReference type="EMBL" id="JACAZH010000017">
    <property type="protein sequence ID" value="KAF7348302.1"/>
    <property type="molecule type" value="Genomic_DNA"/>
</dbReference>
<evidence type="ECO:0000313" key="3">
    <source>
        <dbReference type="Proteomes" id="UP000623467"/>
    </source>
</evidence>
<dbReference type="AlphaFoldDB" id="A0A8H6XW88"/>
<evidence type="ECO:0000313" key="2">
    <source>
        <dbReference type="EMBL" id="KAF7348302.1"/>
    </source>
</evidence>
<dbReference type="OrthoDB" id="3252135at2759"/>
<gene>
    <name evidence="2" type="ORF">MSAN_01783900</name>
</gene>
<comment type="caution">
    <text evidence="2">The sequence shown here is derived from an EMBL/GenBank/DDBJ whole genome shotgun (WGS) entry which is preliminary data.</text>
</comment>